<keyword evidence="2" id="KW-1185">Reference proteome</keyword>
<proteinExistence type="predicted"/>
<reference evidence="1 2" key="1">
    <citation type="submission" date="2014-02" db="EMBL/GenBank/DDBJ databases">
        <title>The Genome Sequence of Trichophyton rubrum (morphotype soudanense) CBS 452.61.</title>
        <authorList>
            <consortium name="The Broad Institute Genomics Platform"/>
            <person name="Cuomo C.A."/>
            <person name="White T.C."/>
            <person name="Graser Y."/>
            <person name="Martinez-Rossi N."/>
            <person name="Heitman J."/>
            <person name="Young S.K."/>
            <person name="Zeng Q."/>
            <person name="Gargeya S."/>
            <person name="Abouelleil A."/>
            <person name="Alvarado L."/>
            <person name="Chapman S.B."/>
            <person name="Gainer-Dewar J."/>
            <person name="Goldberg J."/>
            <person name="Griggs A."/>
            <person name="Gujja S."/>
            <person name="Hansen M."/>
            <person name="Howarth C."/>
            <person name="Imamovic A."/>
            <person name="Larimer J."/>
            <person name="Martinez D."/>
            <person name="Murphy C."/>
            <person name="Pearson M.D."/>
            <person name="Persinoti G."/>
            <person name="Poon T."/>
            <person name="Priest M."/>
            <person name="Roberts A.D."/>
            <person name="Saif S."/>
            <person name="Shea T.D."/>
            <person name="Sykes S.N."/>
            <person name="Wortman J."/>
            <person name="Nusbaum C."/>
            <person name="Birren B."/>
        </authorList>
    </citation>
    <scope>NUCLEOTIDE SEQUENCE [LARGE SCALE GENOMIC DNA]</scope>
    <source>
        <strain evidence="1 2">CBS 452.61</strain>
    </source>
</reference>
<dbReference type="AlphaFoldDB" id="A0A022XMX5"/>
<dbReference type="EMBL" id="KK208883">
    <property type="protein sequence ID" value="EZF72037.1"/>
    <property type="molecule type" value="Genomic_DNA"/>
</dbReference>
<name>A0A022XMX5_TRISD</name>
<evidence type="ECO:0000313" key="2">
    <source>
        <dbReference type="Proteomes" id="UP000023623"/>
    </source>
</evidence>
<dbReference type="Proteomes" id="UP000023623">
    <property type="component" value="Unassembled WGS sequence"/>
</dbReference>
<organism evidence="1 2">
    <name type="scientific">Trichophyton soudanense CBS 452.61</name>
    <dbReference type="NCBI Taxonomy" id="1215331"/>
    <lineage>
        <taxon>Eukaryota</taxon>
        <taxon>Fungi</taxon>
        <taxon>Dikarya</taxon>
        <taxon>Ascomycota</taxon>
        <taxon>Pezizomycotina</taxon>
        <taxon>Eurotiomycetes</taxon>
        <taxon>Eurotiomycetidae</taxon>
        <taxon>Onygenales</taxon>
        <taxon>Arthrodermataceae</taxon>
        <taxon>Trichophyton</taxon>
    </lineage>
</organism>
<protein>
    <submittedName>
        <fullName evidence="1">Uncharacterized protein</fullName>
    </submittedName>
</protein>
<gene>
    <name evidence="1" type="ORF">H105_05880</name>
</gene>
<sequence>MMGYECTYFFHREACSLPDASRIPYPEDEDPVCVADALVDAFNWKLNIGIRKNNSIEHLRLAERDVRFNVDALKRVAARAVGRDSRTGTTKLPEGDFNIFALCFALVVS</sequence>
<evidence type="ECO:0000313" key="1">
    <source>
        <dbReference type="EMBL" id="EZF72037.1"/>
    </source>
</evidence>
<dbReference type="HOGENOM" id="CLU_2185839_0_0_1"/>
<accession>A0A022XMX5</accession>